<name>A0A0B7NNK2_9FUNG</name>
<dbReference type="EMBL" id="LN733967">
    <property type="protein sequence ID" value="CEP18957.1"/>
    <property type="molecule type" value="Genomic_DNA"/>
</dbReference>
<keyword evidence="3" id="KW-1185">Reference proteome</keyword>
<dbReference type="GO" id="GO:0016747">
    <property type="term" value="F:acyltransferase activity, transferring groups other than amino-acyl groups"/>
    <property type="evidence" value="ECO:0007669"/>
    <property type="project" value="InterPro"/>
</dbReference>
<protein>
    <recommendedName>
        <fullName evidence="1">N-acetyltransferase domain-containing protein</fullName>
    </recommendedName>
</protein>
<evidence type="ECO:0000259" key="1">
    <source>
        <dbReference type="PROSITE" id="PS51186"/>
    </source>
</evidence>
<dbReference type="AlphaFoldDB" id="A0A0B7NNK2"/>
<evidence type="ECO:0000313" key="3">
    <source>
        <dbReference type="Proteomes" id="UP000054107"/>
    </source>
</evidence>
<dbReference type="OrthoDB" id="5689at2759"/>
<dbReference type="Gene3D" id="3.40.630.30">
    <property type="match status" value="1"/>
</dbReference>
<evidence type="ECO:0000313" key="2">
    <source>
        <dbReference type="EMBL" id="CEP18957.1"/>
    </source>
</evidence>
<organism evidence="2 3">
    <name type="scientific">Parasitella parasitica</name>
    <dbReference type="NCBI Taxonomy" id="35722"/>
    <lineage>
        <taxon>Eukaryota</taxon>
        <taxon>Fungi</taxon>
        <taxon>Fungi incertae sedis</taxon>
        <taxon>Mucoromycota</taxon>
        <taxon>Mucoromycotina</taxon>
        <taxon>Mucoromycetes</taxon>
        <taxon>Mucorales</taxon>
        <taxon>Mucorineae</taxon>
        <taxon>Mucoraceae</taxon>
        <taxon>Parasitella</taxon>
    </lineage>
</organism>
<feature type="domain" description="N-acetyltransferase" evidence="1">
    <location>
        <begin position="11"/>
        <end position="175"/>
    </location>
</feature>
<dbReference type="InterPro" id="IPR016181">
    <property type="entry name" value="Acyl_CoA_acyltransferase"/>
</dbReference>
<dbReference type="InterPro" id="IPR000182">
    <property type="entry name" value="GNAT_dom"/>
</dbReference>
<sequence>MTSSTENPLQFTVQVLQPSQYQELKRTIYEIINVSFRSDDSWTNDRAFVNVNRIPINGEAEFDARCAEPNALLCAFDGDQIVGVIHILAQRNEALLNCLGVSPTHQSRGVGSLLIRESVKHIQENMPTIKEALVHVFESRHELTTWYVRMGFQDKGEVIPFPHGDILIVDEAPLAVLRYPIL</sequence>
<proteinExistence type="predicted"/>
<dbReference type="Pfam" id="PF13508">
    <property type="entry name" value="Acetyltransf_7"/>
    <property type="match status" value="1"/>
</dbReference>
<dbReference type="SUPFAM" id="SSF55729">
    <property type="entry name" value="Acyl-CoA N-acyltransferases (Nat)"/>
    <property type="match status" value="1"/>
</dbReference>
<dbReference type="CDD" id="cd04301">
    <property type="entry name" value="NAT_SF"/>
    <property type="match status" value="1"/>
</dbReference>
<gene>
    <name evidence="2" type="primary">PARPA_13266.1 scaffold 46269</name>
</gene>
<accession>A0A0B7NNK2</accession>
<reference evidence="2 3" key="1">
    <citation type="submission" date="2014-09" db="EMBL/GenBank/DDBJ databases">
        <authorList>
            <person name="Ellenberger Sabrina"/>
        </authorList>
    </citation>
    <scope>NUCLEOTIDE SEQUENCE [LARGE SCALE GENOMIC DNA]</scope>
    <source>
        <strain evidence="2 3">CBS 412.66</strain>
    </source>
</reference>
<dbReference type="Proteomes" id="UP000054107">
    <property type="component" value="Unassembled WGS sequence"/>
</dbReference>
<dbReference type="STRING" id="35722.A0A0B7NNK2"/>
<dbReference type="PROSITE" id="PS51186">
    <property type="entry name" value="GNAT"/>
    <property type="match status" value="1"/>
</dbReference>